<reference evidence="2 3" key="1">
    <citation type="journal article" date="2023" name="G3 (Bethesda)">
        <title>A haplotype-resolved chromosome-scale genome for Quercus rubra L. provides insights into the genetics of adaptive traits for red oak species.</title>
        <authorList>
            <person name="Kapoor B."/>
            <person name="Jenkins J."/>
            <person name="Schmutz J."/>
            <person name="Zhebentyayeva T."/>
            <person name="Kuelheim C."/>
            <person name="Coggeshall M."/>
            <person name="Heim C."/>
            <person name="Lasky J.R."/>
            <person name="Leites L."/>
            <person name="Islam-Faridi N."/>
            <person name="Romero-Severson J."/>
            <person name="DeLeo V.L."/>
            <person name="Lucas S.M."/>
            <person name="Lazic D."/>
            <person name="Gailing O."/>
            <person name="Carlson J."/>
            <person name="Staton M."/>
        </authorList>
    </citation>
    <scope>NUCLEOTIDE SEQUENCE [LARGE SCALE GENOMIC DNA]</scope>
    <source>
        <strain evidence="2">Pseudo-F2</strain>
    </source>
</reference>
<dbReference type="Gene3D" id="2.40.50.140">
    <property type="entry name" value="Nucleic acid-binding proteins"/>
    <property type="match status" value="1"/>
</dbReference>
<keyword evidence="3" id="KW-1185">Reference proteome</keyword>
<accession>A0AAN7FMG4</accession>
<dbReference type="EMBL" id="JAXUIC010000003">
    <property type="protein sequence ID" value="KAK4596775.1"/>
    <property type="molecule type" value="Genomic_DNA"/>
</dbReference>
<protein>
    <recommendedName>
        <fullName evidence="1">Replication protein A 70 kDa DNA-binding subunit B/D first OB fold domain-containing protein</fullName>
    </recommendedName>
</protein>
<proteinExistence type="predicted"/>
<sequence>MEFSFLNQLSNKSGKSKIKIRVSRMWDAINRNNQEIISSDMILIDEQNNAIHSTIHKNISKKLKPFLKEGQLYALSNFEVGTCNEFYRPIQNEHKIIFLPTTNIEELTETEVIIPHHKFEFVDYNTIIQ</sequence>
<dbReference type="Pfam" id="PF02721">
    <property type="entry name" value="DUF223"/>
    <property type="match status" value="1"/>
</dbReference>
<name>A0AAN7FMG4_QUERU</name>
<gene>
    <name evidence="2" type="ORF">RGQ29_014707</name>
</gene>
<dbReference type="AlphaFoldDB" id="A0AAN7FMG4"/>
<dbReference type="InterPro" id="IPR012340">
    <property type="entry name" value="NA-bd_OB-fold"/>
</dbReference>
<evidence type="ECO:0000313" key="3">
    <source>
        <dbReference type="Proteomes" id="UP001324115"/>
    </source>
</evidence>
<dbReference type="Proteomes" id="UP001324115">
    <property type="component" value="Unassembled WGS sequence"/>
</dbReference>
<evidence type="ECO:0000259" key="1">
    <source>
        <dbReference type="Pfam" id="PF02721"/>
    </source>
</evidence>
<dbReference type="InterPro" id="IPR003871">
    <property type="entry name" value="RFA1B/D_OB_1st"/>
</dbReference>
<dbReference type="SUPFAM" id="SSF50249">
    <property type="entry name" value="Nucleic acid-binding proteins"/>
    <property type="match status" value="1"/>
</dbReference>
<evidence type="ECO:0000313" key="2">
    <source>
        <dbReference type="EMBL" id="KAK4596775.1"/>
    </source>
</evidence>
<organism evidence="2 3">
    <name type="scientific">Quercus rubra</name>
    <name type="common">Northern red oak</name>
    <name type="synonym">Quercus borealis</name>
    <dbReference type="NCBI Taxonomy" id="3512"/>
    <lineage>
        <taxon>Eukaryota</taxon>
        <taxon>Viridiplantae</taxon>
        <taxon>Streptophyta</taxon>
        <taxon>Embryophyta</taxon>
        <taxon>Tracheophyta</taxon>
        <taxon>Spermatophyta</taxon>
        <taxon>Magnoliopsida</taxon>
        <taxon>eudicotyledons</taxon>
        <taxon>Gunneridae</taxon>
        <taxon>Pentapetalae</taxon>
        <taxon>rosids</taxon>
        <taxon>fabids</taxon>
        <taxon>Fagales</taxon>
        <taxon>Fagaceae</taxon>
        <taxon>Quercus</taxon>
    </lineage>
</organism>
<dbReference type="PANTHER" id="PTHR47165">
    <property type="entry name" value="OS03G0429900 PROTEIN"/>
    <property type="match status" value="1"/>
</dbReference>
<dbReference type="CDD" id="cd04480">
    <property type="entry name" value="RPA1_DBD_A_like"/>
    <property type="match status" value="1"/>
</dbReference>
<feature type="domain" description="Replication protein A 70 kDa DNA-binding subunit B/D first OB fold" evidence="1">
    <location>
        <begin position="3"/>
        <end position="105"/>
    </location>
</feature>
<comment type="caution">
    <text evidence="2">The sequence shown here is derived from an EMBL/GenBank/DDBJ whole genome shotgun (WGS) entry which is preliminary data.</text>
</comment>
<dbReference type="PANTHER" id="PTHR47165:SF4">
    <property type="entry name" value="OS03G0429900 PROTEIN"/>
    <property type="match status" value="1"/>
</dbReference>